<gene>
    <name evidence="5" type="ORF">GCM10009097_59510</name>
</gene>
<reference evidence="6" key="1">
    <citation type="journal article" date="2019" name="Int. J. Syst. Evol. Microbiol.">
        <title>The Global Catalogue of Microorganisms (GCM) 10K type strain sequencing project: providing services to taxonomists for standard genome sequencing and annotation.</title>
        <authorList>
            <consortium name="The Broad Institute Genomics Platform"/>
            <consortium name="The Broad Institute Genome Sequencing Center for Infectious Disease"/>
            <person name="Wu L."/>
            <person name="Ma J."/>
        </authorList>
    </citation>
    <scope>NUCLEOTIDE SEQUENCE [LARGE SCALE GENOMIC DNA]</scope>
    <source>
        <strain evidence="6">JCM 14330</strain>
    </source>
</reference>
<dbReference type="InterPro" id="IPR050415">
    <property type="entry name" value="MRET"/>
</dbReference>
<organism evidence="5 6">
    <name type="scientific">Pigmentiphaga daeguensis</name>
    <dbReference type="NCBI Taxonomy" id="414049"/>
    <lineage>
        <taxon>Bacteria</taxon>
        <taxon>Pseudomonadati</taxon>
        <taxon>Pseudomonadota</taxon>
        <taxon>Betaproteobacteria</taxon>
        <taxon>Burkholderiales</taxon>
        <taxon>Alcaligenaceae</taxon>
        <taxon>Pigmentiphaga</taxon>
    </lineage>
</organism>
<evidence type="ECO:0000259" key="4">
    <source>
        <dbReference type="PROSITE" id="PS51384"/>
    </source>
</evidence>
<comment type="caution">
    <text evidence="5">The sequence shown here is derived from an EMBL/GenBank/DDBJ whole genome shotgun (WGS) entry which is preliminary data.</text>
</comment>
<dbReference type="InterPro" id="IPR001709">
    <property type="entry name" value="Flavoprot_Pyr_Nucl_cyt_Rdtase"/>
</dbReference>
<comment type="cofactor">
    <cofactor evidence="3">
        <name>[2Fe-2S] cluster</name>
        <dbReference type="ChEBI" id="CHEBI:190135"/>
    </cofactor>
</comment>
<dbReference type="InterPro" id="IPR017927">
    <property type="entry name" value="FAD-bd_FR_type"/>
</dbReference>
<evidence type="ECO:0000256" key="1">
    <source>
        <dbReference type="ARBA" id="ARBA00001974"/>
    </source>
</evidence>
<dbReference type="SUPFAM" id="SSF52343">
    <property type="entry name" value="Ferredoxin reductase-like, C-terminal NADP-linked domain"/>
    <property type="match status" value="1"/>
</dbReference>
<dbReference type="PRINTS" id="PR00371">
    <property type="entry name" value="FPNCR"/>
</dbReference>
<dbReference type="PROSITE" id="PS51384">
    <property type="entry name" value="FAD_FR"/>
    <property type="match status" value="1"/>
</dbReference>
<proteinExistence type="predicted"/>
<dbReference type="CDD" id="cd06189">
    <property type="entry name" value="flavin_oxioreductase"/>
    <property type="match status" value="1"/>
</dbReference>
<evidence type="ECO:0000313" key="6">
    <source>
        <dbReference type="Proteomes" id="UP001501706"/>
    </source>
</evidence>
<evidence type="ECO:0000256" key="3">
    <source>
        <dbReference type="ARBA" id="ARBA00034078"/>
    </source>
</evidence>
<dbReference type="InterPro" id="IPR001433">
    <property type="entry name" value="OxRdtase_FAD/NAD-bd"/>
</dbReference>
<protein>
    <recommendedName>
        <fullName evidence="4">FAD-binding FR-type domain-containing protein</fullName>
    </recommendedName>
</protein>
<dbReference type="EMBL" id="BAAAEN010000052">
    <property type="protein sequence ID" value="GAA0534609.1"/>
    <property type="molecule type" value="Genomic_DNA"/>
</dbReference>
<dbReference type="PRINTS" id="PR00410">
    <property type="entry name" value="PHEHYDRXLASE"/>
</dbReference>
<dbReference type="Pfam" id="PF00970">
    <property type="entry name" value="FAD_binding_6"/>
    <property type="match status" value="1"/>
</dbReference>
<dbReference type="PANTHER" id="PTHR47354:SF5">
    <property type="entry name" value="PROTEIN RFBI"/>
    <property type="match status" value="1"/>
</dbReference>
<dbReference type="Proteomes" id="UP001501706">
    <property type="component" value="Unassembled WGS sequence"/>
</dbReference>
<keyword evidence="2" id="KW-0411">Iron-sulfur</keyword>
<dbReference type="Gene3D" id="2.40.30.10">
    <property type="entry name" value="Translation factors"/>
    <property type="match status" value="1"/>
</dbReference>
<dbReference type="InterPro" id="IPR039261">
    <property type="entry name" value="FNR_nucleotide-bd"/>
</dbReference>
<dbReference type="PANTHER" id="PTHR47354">
    <property type="entry name" value="NADH OXIDOREDUCTASE HCR"/>
    <property type="match status" value="1"/>
</dbReference>
<accession>A0ABP3N3B8</accession>
<keyword evidence="2" id="KW-0479">Metal-binding</keyword>
<sequence>MAQPLTDCLLEARSVEPAAQALRKMPIRVADLRRAAPDVMVLRMQLPSNQEFPYRAGQYVDLILRDGARRSYSMATAPQRLGSPPMIELHLRHMPGGQFTDHVFASLKERDVLRMEGPLGSFHLREDSRRPIVLLASGTGFAPIRAILQRMQDLGDDRPAMLYWGGRRSADLYLHDWAVQAELAMPGLRYVPVLSEPVPDDGWTGRTGFVHRAVMED</sequence>
<keyword evidence="6" id="KW-1185">Reference proteome</keyword>
<dbReference type="InterPro" id="IPR008333">
    <property type="entry name" value="Cbr1-like_FAD-bd_dom"/>
</dbReference>
<dbReference type="Gene3D" id="3.40.50.80">
    <property type="entry name" value="Nucleotide-binding domain of ferredoxin-NADP reductase (FNR) module"/>
    <property type="match status" value="1"/>
</dbReference>
<name>A0ABP3N3B8_9BURK</name>
<comment type="cofactor">
    <cofactor evidence="1">
        <name>FAD</name>
        <dbReference type="ChEBI" id="CHEBI:57692"/>
    </cofactor>
</comment>
<evidence type="ECO:0000256" key="2">
    <source>
        <dbReference type="ARBA" id="ARBA00022714"/>
    </source>
</evidence>
<dbReference type="SUPFAM" id="SSF63380">
    <property type="entry name" value="Riboflavin synthase domain-like"/>
    <property type="match status" value="1"/>
</dbReference>
<dbReference type="Pfam" id="PF00175">
    <property type="entry name" value="NAD_binding_1"/>
    <property type="match status" value="1"/>
</dbReference>
<evidence type="ECO:0000313" key="5">
    <source>
        <dbReference type="EMBL" id="GAA0534609.1"/>
    </source>
</evidence>
<keyword evidence="2" id="KW-0001">2Fe-2S</keyword>
<keyword evidence="2" id="KW-0408">Iron</keyword>
<dbReference type="InterPro" id="IPR017938">
    <property type="entry name" value="Riboflavin_synthase-like_b-brl"/>
</dbReference>
<feature type="domain" description="FAD-binding FR-type" evidence="4">
    <location>
        <begin position="22"/>
        <end position="125"/>
    </location>
</feature>